<proteinExistence type="predicted"/>
<dbReference type="InterPro" id="IPR012296">
    <property type="entry name" value="Nuclease_put_TT1808"/>
</dbReference>
<evidence type="ECO:0000259" key="1">
    <source>
        <dbReference type="Pfam" id="PF05685"/>
    </source>
</evidence>
<dbReference type="GO" id="GO:0006302">
    <property type="term" value="P:double-strand break repair"/>
    <property type="evidence" value="ECO:0007669"/>
    <property type="project" value="UniProtKB-ARBA"/>
</dbReference>
<comment type="caution">
    <text evidence="2">The sequence shown here is derived from an EMBL/GenBank/DDBJ whole genome shotgun (WGS) entry which is preliminary data.</text>
</comment>
<protein>
    <submittedName>
        <fullName evidence="2">1971_t:CDS:1</fullName>
    </submittedName>
</protein>
<feature type="non-terminal residue" evidence="2">
    <location>
        <position position="1"/>
    </location>
</feature>
<keyword evidence="3" id="KW-1185">Reference proteome</keyword>
<gene>
    <name evidence="2" type="ORF">PBRASI_LOCUS11738</name>
</gene>
<evidence type="ECO:0000313" key="3">
    <source>
        <dbReference type="Proteomes" id="UP000789739"/>
    </source>
</evidence>
<sequence>GAVTSSQGGFKLEGGGIVAPDVAYTSRDTCHGLDDSQLDSFQGEAYSPTVVVEVNDFANIYGAVYNRSKFQKADLKFKDVYFASETSVQLGWLIDPKYKHIWIYRRGARRVKKRTWSDLDGGEYLPGFTLEVNKLEWQ</sequence>
<dbReference type="EMBL" id="CAJVPI010006669">
    <property type="protein sequence ID" value="CAG8679732.1"/>
    <property type="molecule type" value="Genomic_DNA"/>
</dbReference>
<reference evidence="2" key="1">
    <citation type="submission" date="2021-06" db="EMBL/GenBank/DDBJ databases">
        <authorList>
            <person name="Kallberg Y."/>
            <person name="Tangrot J."/>
            <person name="Rosling A."/>
        </authorList>
    </citation>
    <scope>NUCLEOTIDE SEQUENCE</scope>
    <source>
        <strain evidence="2">BR232B</strain>
    </source>
</reference>
<dbReference type="Gene3D" id="3.90.1570.10">
    <property type="entry name" value="tt1808, chain A"/>
    <property type="match status" value="1"/>
</dbReference>
<feature type="non-terminal residue" evidence="2">
    <location>
        <position position="138"/>
    </location>
</feature>
<dbReference type="CDD" id="cd06260">
    <property type="entry name" value="DUF820-like"/>
    <property type="match status" value="1"/>
</dbReference>
<name>A0A9N9ELH4_9GLOM</name>
<dbReference type="InterPro" id="IPR011335">
    <property type="entry name" value="Restrct_endonuc-II-like"/>
</dbReference>
<dbReference type="Proteomes" id="UP000789739">
    <property type="component" value="Unassembled WGS sequence"/>
</dbReference>
<dbReference type="SUPFAM" id="SSF52980">
    <property type="entry name" value="Restriction endonuclease-like"/>
    <property type="match status" value="1"/>
</dbReference>
<accession>A0A9N9ELH4</accession>
<organism evidence="2 3">
    <name type="scientific">Paraglomus brasilianum</name>
    <dbReference type="NCBI Taxonomy" id="144538"/>
    <lineage>
        <taxon>Eukaryota</taxon>
        <taxon>Fungi</taxon>
        <taxon>Fungi incertae sedis</taxon>
        <taxon>Mucoromycota</taxon>
        <taxon>Glomeromycotina</taxon>
        <taxon>Glomeromycetes</taxon>
        <taxon>Paraglomerales</taxon>
        <taxon>Paraglomeraceae</taxon>
        <taxon>Paraglomus</taxon>
    </lineage>
</organism>
<dbReference type="OrthoDB" id="88517at2759"/>
<dbReference type="Pfam" id="PF05685">
    <property type="entry name" value="Uma2"/>
    <property type="match status" value="1"/>
</dbReference>
<dbReference type="AlphaFoldDB" id="A0A9N9ELH4"/>
<feature type="domain" description="Putative restriction endonuclease" evidence="1">
    <location>
        <begin position="3"/>
        <end position="132"/>
    </location>
</feature>
<dbReference type="InterPro" id="IPR008538">
    <property type="entry name" value="Uma2"/>
</dbReference>
<evidence type="ECO:0000313" key="2">
    <source>
        <dbReference type="EMBL" id="CAG8679732.1"/>
    </source>
</evidence>